<dbReference type="GO" id="GO:0004497">
    <property type="term" value="F:monooxygenase activity"/>
    <property type="evidence" value="ECO:0007669"/>
    <property type="project" value="UniProtKB-KW"/>
</dbReference>
<keyword evidence="11" id="KW-1185">Reference proteome</keyword>
<dbReference type="InterPro" id="IPR050364">
    <property type="entry name" value="Cytochrome_P450_fung"/>
</dbReference>
<sequence length="530" mass="59734">MKPILVLACGLSVALAVRGIVVSRRRKRNPRRLSLPPGPRGLPLVGNIFQLPQKLPWEGYDKLRKEYGQYIPGVASNQVLTATLGDIIYLSVFGQGILVLGSQRRATDLLAKRGVKYSDRPAFPVADLMHFNWAMSLMPYGHEWRQQRQIFDQYLGHNVVQQYYPVMYEERLGLLRQLRAEPNQFMEHLLQAFGVTIMRIAYGFEDAQKNQSLIHEVERLILAFMDAVTPGKYLVNSFPVLKHIPSWFPGAGFKRYFQTLGKKLDMTVWSPFEDAKQNFQLGKRSGHPSIAAGLIDALPEEGQPNRPELEERARHVCAIAYFGGYETTSVSAACFFLVLANHPEIQTRAQEEIDTVIGTDRLPLLPDREALPYVHAVVKEVSRWHTVSPLGVPRCSTQDDEYDGYFTPKGTIVIPNDWAMMHDPQVFENPFEFNPDRYLEDGKIDRSVPDAEFAAFGHGRRIFPGRQFSNDGLFLIAASILSVFSVSAPKDEAGNPVFPKLEIKSPSVAKPVPFKCDITLRPGREALLGD</sequence>
<dbReference type="EMBL" id="SDEE01000223">
    <property type="protein sequence ID" value="RXW19059.1"/>
    <property type="molecule type" value="Genomic_DNA"/>
</dbReference>
<dbReference type="GO" id="GO:0016705">
    <property type="term" value="F:oxidoreductase activity, acting on paired donors, with incorporation or reduction of molecular oxygen"/>
    <property type="evidence" value="ECO:0007669"/>
    <property type="project" value="InterPro"/>
</dbReference>
<protein>
    <recommendedName>
        <fullName evidence="12">O-methylsterigmatocystin oxidoreductase</fullName>
    </recommendedName>
</protein>
<dbReference type="InterPro" id="IPR001128">
    <property type="entry name" value="Cyt_P450"/>
</dbReference>
<dbReference type="Proteomes" id="UP000290288">
    <property type="component" value="Unassembled WGS sequence"/>
</dbReference>
<dbReference type="Gene3D" id="1.10.630.10">
    <property type="entry name" value="Cytochrome P450"/>
    <property type="match status" value="1"/>
</dbReference>
<feature type="signal peptide" evidence="9">
    <location>
        <begin position="1"/>
        <end position="16"/>
    </location>
</feature>
<keyword evidence="7" id="KW-0408">Iron</keyword>
<comment type="similarity">
    <text evidence="3">Belongs to the cytochrome P450 family.</text>
</comment>
<evidence type="ECO:0000313" key="10">
    <source>
        <dbReference type="EMBL" id="RXW19059.1"/>
    </source>
</evidence>
<evidence type="ECO:0000313" key="11">
    <source>
        <dbReference type="Proteomes" id="UP000290288"/>
    </source>
</evidence>
<evidence type="ECO:0000256" key="2">
    <source>
        <dbReference type="ARBA" id="ARBA00005179"/>
    </source>
</evidence>
<dbReference type="PANTHER" id="PTHR46300:SF7">
    <property type="entry name" value="P450, PUTATIVE (EUROFUNG)-RELATED"/>
    <property type="match status" value="1"/>
</dbReference>
<reference evidence="10 11" key="1">
    <citation type="submission" date="2019-01" db="EMBL/GenBank/DDBJ databases">
        <title>Draft genome sequence of Psathyrella aberdarensis IHI B618.</title>
        <authorList>
            <person name="Buettner E."/>
            <person name="Kellner H."/>
        </authorList>
    </citation>
    <scope>NUCLEOTIDE SEQUENCE [LARGE SCALE GENOMIC DNA]</scope>
    <source>
        <strain evidence="10 11">IHI B618</strain>
    </source>
</reference>
<dbReference type="STRING" id="2316362.A0A4Q2DH95"/>
<keyword evidence="5" id="KW-0479">Metal-binding</keyword>
<keyword evidence="9" id="KW-0732">Signal</keyword>
<comment type="pathway">
    <text evidence="2">Secondary metabolite biosynthesis.</text>
</comment>
<name>A0A4Q2DH95_9AGAR</name>
<dbReference type="InterPro" id="IPR036396">
    <property type="entry name" value="Cyt_P450_sf"/>
</dbReference>
<feature type="chain" id="PRO_5020311858" description="O-methylsterigmatocystin oxidoreductase" evidence="9">
    <location>
        <begin position="17"/>
        <end position="530"/>
    </location>
</feature>
<evidence type="ECO:0008006" key="12">
    <source>
        <dbReference type="Google" id="ProtNLM"/>
    </source>
</evidence>
<proteinExistence type="inferred from homology"/>
<evidence type="ECO:0000256" key="3">
    <source>
        <dbReference type="ARBA" id="ARBA00010617"/>
    </source>
</evidence>
<keyword evidence="6" id="KW-0560">Oxidoreductase</keyword>
<accession>A0A4Q2DH95</accession>
<dbReference type="PANTHER" id="PTHR46300">
    <property type="entry name" value="P450, PUTATIVE (EUROFUNG)-RELATED-RELATED"/>
    <property type="match status" value="1"/>
</dbReference>
<evidence type="ECO:0000256" key="1">
    <source>
        <dbReference type="ARBA" id="ARBA00001971"/>
    </source>
</evidence>
<keyword evidence="8" id="KW-0503">Monooxygenase</keyword>
<dbReference type="CDD" id="cd11065">
    <property type="entry name" value="CYP64-like"/>
    <property type="match status" value="1"/>
</dbReference>
<evidence type="ECO:0000256" key="7">
    <source>
        <dbReference type="ARBA" id="ARBA00023004"/>
    </source>
</evidence>
<comment type="cofactor">
    <cofactor evidence="1">
        <name>heme</name>
        <dbReference type="ChEBI" id="CHEBI:30413"/>
    </cofactor>
</comment>
<comment type="caution">
    <text evidence="10">The sequence shown here is derived from an EMBL/GenBank/DDBJ whole genome shotgun (WGS) entry which is preliminary data.</text>
</comment>
<evidence type="ECO:0000256" key="8">
    <source>
        <dbReference type="ARBA" id="ARBA00023033"/>
    </source>
</evidence>
<evidence type="ECO:0000256" key="5">
    <source>
        <dbReference type="ARBA" id="ARBA00022723"/>
    </source>
</evidence>
<keyword evidence="4" id="KW-0349">Heme</keyword>
<dbReference type="InterPro" id="IPR002401">
    <property type="entry name" value="Cyt_P450_E_grp-I"/>
</dbReference>
<dbReference type="SUPFAM" id="SSF48264">
    <property type="entry name" value="Cytochrome P450"/>
    <property type="match status" value="1"/>
</dbReference>
<dbReference type="OrthoDB" id="2789670at2759"/>
<dbReference type="GO" id="GO:0020037">
    <property type="term" value="F:heme binding"/>
    <property type="evidence" value="ECO:0007669"/>
    <property type="project" value="InterPro"/>
</dbReference>
<dbReference type="PRINTS" id="PR00463">
    <property type="entry name" value="EP450I"/>
</dbReference>
<evidence type="ECO:0000256" key="9">
    <source>
        <dbReference type="SAM" id="SignalP"/>
    </source>
</evidence>
<gene>
    <name evidence="10" type="ORF">EST38_g6789</name>
</gene>
<evidence type="ECO:0000256" key="6">
    <source>
        <dbReference type="ARBA" id="ARBA00023002"/>
    </source>
</evidence>
<evidence type="ECO:0000256" key="4">
    <source>
        <dbReference type="ARBA" id="ARBA00022617"/>
    </source>
</evidence>
<dbReference type="AlphaFoldDB" id="A0A4Q2DH95"/>
<dbReference type="Pfam" id="PF00067">
    <property type="entry name" value="p450"/>
    <property type="match status" value="1"/>
</dbReference>
<organism evidence="10 11">
    <name type="scientific">Candolleomyces aberdarensis</name>
    <dbReference type="NCBI Taxonomy" id="2316362"/>
    <lineage>
        <taxon>Eukaryota</taxon>
        <taxon>Fungi</taxon>
        <taxon>Dikarya</taxon>
        <taxon>Basidiomycota</taxon>
        <taxon>Agaricomycotina</taxon>
        <taxon>Agaricomycetes</taxon>
        <taxon>Agaricomycetidae</taxon>
        <taxon>Agaricales</taxon>
        <taxon>Agaricineae</taxon>
        <taxon>Psathyrellaceae</taxon>
        <taxon>Candolleomyces</taxon>
    </lineage>
</organism>
<dbReference type="GO" id="GO:0005506">
    <property type="term" value="F:iron ion binding"/>
    <property type="evidence" value="ECO:0007669"/>
    <property type="project" value="InterPro"/>
</dbReference>